<dbReference type="GO" id="GO:0030877">
    <property type="term" value="C:beta-catenin destruction complex"/>
    <property type="evidence" value="ECO:0007669"/>
    <property type="project" value="TreeGrafter"/>
</dbReference>
<evidence type="ECO:0000256" key="2">
    <source>
        <dbReference type="SAM" id="Coils"/>
    </source>
</evidence>
<dbReference type="InterPro" id="IPR001158">
    <property type="entry name" value="DIX"/>
</dbReference>
<evidence type="ECO:0000313" key="4">
    <source>
        <dbReference type="EMBL" id="CAG7786683.1"/>
    </source>
</evidence>
<dbReference type="GO" id="GO:0005886">
    <property type="term" value="C:plasma membrane"/>
    <property type="evidence" value="ECO:0007669"/>
    <property type="project" value="TreeGrafter"/>
</dbReference>
<dbReference type="InterPro" id="IPR014936">
    <property type="entry name" value="Axin_b-cat-bd"/>
</dbReference>
<dbReference type="AlphaFoldDB" id="A0A8J2KDB0"/>
<keyword evidence="2" id="KW-0175">Coiled coil</keyword>
<reference evidence="4" key="1">
    <citation type="submission" date="2021-06" db="EMBL/GenBank/DDBJ databases">
        <authorList>
            <person name="Hodson N. C."/>
            <person name="Mongue J. A."/>
            <person name="Jaron S. K."/>
        </authorList>
    </citation>
    <scope>NUCLEOTIDE SEQUENCE</scope>
</reference>
<dbReference type="GO" id="GO:0048468">
    <property type="term" value="P:cell development"/>
    <property type="evidence" value="ECO:0007669"/>
    <property type="project" value="TreeGrafter"/>
</dbReference>
<gene>
    <name evidence="4" type="ORF">AFUS01_LOCUS25241</name>
</gene>
<dbReference type="GO" id="GO:0005634">
    <property type="term" value="C:nucleus"/>
    <property type="evidence" value="ECO:0007669"/>
    <property type="project" value="TreeGrafter"/>
</dbReference>
<keyword evidence="1" id="KW-0879">Wnt signaling pathway</keyword>
<dbReference type="PROSITE" id="PS50841">
    <property type="entry name" value="DIX"/>
    <property type="match status" value="1"/>
</dbReference>
<dbReference type="PANTHER" id="PTHR46102:SF2">
    <property type="entry name" value="AXIN"/>
    <property type="match status" value="1"/>
</dbReference>
<sequence>MKLNLILYGQSMDLKVNQHHSREFSEDIFDEAVEEVWKFWDAALYKDFLNSLMSIEQESQLLNFQDQQLQLEERQLQSQEQLLGLQGQLTAPPVHQIQPCSSVPKIPPTSLEPLIEGQELRNKSSNTVVGLTREALKATQKFRSGMDQMPVSLCKQKPKFPYHFSNYNSYNPVSRQDSEVQSFSSGCLTDSEAIIETRNKRRSRKTEELNCDNLGSHMLPAQNARCPKKTDVSSLANSEPGKFAAVLIQKLNAVIQERERGEKKAPVVSDDSLLAIAIRDKLHLANTRCIQDETQPDDILDEHVSRVWSDVTPDSSRSPPGRRDREYKRMKAAANTALRPRIHMKFQDQEHQLPKSKTFPSAAKYDQDSGISITTTSTSDDVQTWLNNSCSSNKPSTKTNPIKTKKKEISCVVFYQEDNGVPFCFKIPTTNVSLNVFKEYLPKKGNYRYFFKCNYMDEIVNEEIIRDDSIIPLHDGKVVAYLQTA</sequence>
<comment type="caution">
    <text evidence="4">The sequence shown here is derived from an EMBL/GenBank/DDBJ whole genome shotgun (WGS) entry which is preliminary data.</text>
</comment>
<dbReference type="EMBL" id="CAJVCH010322947">
    <property type="protein sequence ID" value="CAG7786683.1"/>
    <property type="molecule type" value="Genomic_DNA"/>
</dbReference>
<keyword evidence="5" id="KW-1185">Reference proteome</keyword>
<dbReference type="GO" id="GO:0016055">
    <property type="term" value="P:Wnt signaling pathway"/>
    <property type="evidence" value="ECO:0007669"/>
    <property type="project" value="UniProtKB-KW"/>
</dbReference>
<feature type="coiled-coil region" evidence="2">
    <location>
        <begin position="55"/>
        <end position="82"/>
    </location>
</feature>
<dbReference type="PANTHER" id="PTHR46102">
    <property type="entry name" value="AXIN"/>
    <property type="match status" value="1"/>
</dbReference>
<accession>A0A8J2KDB0</accession>
<dbReference type="Pfam" id="PF08833">
    <property type="entry name" value="Axin_b-cat_bind"/>
    <property type="match status" value="1"/>
</dbReference>
<dbReference type="GO" id="GO:0090090">
    <property type="term" value="P:negative regulation of canonical Wnt signaling pathway"/>
    <property type="evidence" value="ECO:0007669"/>
    <property type="project" value="InterPro"/>
</dbReference>
<dbReference type="SMART" id="SM00021">
    <property type="entry name" value="DAX"/>
    <property type="match status" value="1"/>
</dbReference>
<name>A0A8J2KDB0_9HEXA</name>
<protein>
    <recommendedName>
        <fullName evidence="3">DIX domain-containing protein</fullName>
    </recommendedName>
</protein>
<dbReference type="InterPro" id="IPR043581">
    <property type="entry name" value="Axin-like"/>
</dbReference>
<dbReference type="GO" id="GO:0032436">
    <property type="term" value="P:positive regulation of proteasomal ubiquitin-dependent protein catabolic process"/>
    <property type="evidence" value="ECO:0007669"/>
    <property type="project" value="TreeGrafter"/>
</dbReference>
<dbReference type="GO" id="GO:0008013">
    <property type="term" value="F:beta-catenin binding"/>
    <property type="evidence" value="ECO:0007669"/>
    <property type="project" value="TreeGrafter"/>
</dbReference>
<organism evidence="4 5">
    <name type="scientific">Allacma fusca</name>
    <dbReference type="NCBI Taxonomy" id="39272"/>
    <lineage>
        <taxon>Eukaryota</taxon>
        <taxon>Metazoa</taxon>
        <taxon>Ecdysozoa</taxon>
        <taxon>Arthropoda</taxon>
        <taxon>Hexapoda</taxon>
        <taxon>Collembola</taxon>
        <taxon>Symphypleona</taxon>
        <taxon>Sminthuridae</taxon>
        <taxon>Allacma</taxon>
    </lineage>
</organism>
<evidence type="ECO:0000313" key="5">
    <source>
        <dbReference type="Proteomes" id="UP000708208"/>
    </source>
</evidence>
<dbReference type="GO" id="GO:0060090">
    <property type="term" value="F:molecular adaptor activity"/>
    <property type="evidence" value="ECO:0007669"/>
    <property type="project" value="TreeGrafter"/>
</dbReference>
<dbReference type="Proteomes" id="UP000708208">
    <property type="component" value="Unassembled WGS sequence"/>
</dbReference>
<dbReference type="GO" id="GO:0019901">
    <property type="term" value="F:protein kinase binding"/>
    <property type="evidence" value="ECO:0007669"/>
    <property type="project" value="TreeGrafter"/>
</dbReference>
<evidence type="ECO:0000256" key="1">
    <source>
        <dbReference type="PROSITE-ProRule" id="PRU00069"/>
    </source>
</evidence>
<proteinExistence type="predicted"/>
<evidence type="ECO:0000259" key="3">
    <source>
        <dbReference type="PROSITE" id="PS50841"/>
    </source>
</evidence>
<dbReference type="OrthoDB" id="10007451at2759"/>
<feature type="domain" description="DIX" evidence="3">
    <location>
        <begin position="407"/>
        <end position="485"/>
    </location>
</feature>
<dbReference type="Pfam" id="PF00778">
    <property type="entry name" value="DIX"/>
    <property type="match status" value="1"/>
</dbReference>
<dbReference type="GO" id="GO:0031625">
    <property type="term" value="F:ubiquitin protein ligase binding"/>
    <property type="evidence" value="ECO:0007669"/>
    <property type="project" value="TreeGrafter"/>
</dbReference>